<reference evidence="9 10" key="1">
    <citation type="journal article" date="2011" name="J. Bacteriol.">
        <title>Complete genome sequence of Amycolicicoccus subflavus DQS3-9A1T, an actinomycete isolated from crude oil-polluted soil.</title>
        <authorList>
            <person name="Cai M."/>
            <person name="Chen W.M."/>
            <person name="Nie Y."/>
            <person name="Chi C.Q."/>
            <person name="Wang Y.N."/>
            <person name="Tang Y.Q."/>
            <person name="Li G.Y."/>
            <person name="Wu X.L."/>
        </authorList>
    </citation>
    <scope>NUCLEOTIDE SEQUENCE [LARGE SCALE GENOMIC DNA]</scope>
    <source>
        <strain evidence="10">DSM 45089 / DQS3-9A1</strain>
    </source>
</reference>
<organism evidence="9 10">
    <name type="scientific">Hoyosella subflava (strain DSM 45089 / JCM 17490 / NBRC 109087 / DQS3-9A1)</name>
    <name type="common">Amycolicicoccus subflavus</name>
    <dbReference type="NCBI Taxonomy" id="443218"/>
    <lineage>
        <taxon>Bacteria</taxon>
        <taxon>Bacillati</taxon>
        <taxon>Actinomycetota</taxon>
        <taxon>Actinomycetes</taxon>
        <taxon>Mycobacteriales</taxon>
        <taxon>Hoyosellaceae</taxon>
        <taxon>Hoyosella</taxon>
    </lineage>
</organism>
<dbReference type="AlphaFoldDB" id="F6EK59"/>
<feature type="transmembrane region" description="Helical" evidence="7">
    <location>
        <begin position="60"/>
        <end position="84"/>
    </location>
</feature>
<feature type="domain" description="VTT" evidence="8">
    <location>
        <begin position="40"/>
        <end position="165"/>
    </location>
</feature>
<keyword evidence="5 7" id="KW-1133">Transmembrane helix</keyword>
<evidence type="ECO:0000256" key="5">
    <source>
        <dbReference type="ARBA" id="ARBA00022989"/>
    </source>
</evidence>
<keyword evidence="6 7" id="KW-0472">Membrane</keyword>
<feature type="transmembrane region" description="Helical" evidence="7">
    <location>
        <begin position="117"/>
        <end position="136"/>
    </location>
</feature>
<feature type="transmembrane region" description="Helical" evidence="7">
    <location>
        <begin position="20"/>
        <end position="40"/>
    </location>
</feature>
<dbReference type="RefSeq" id="WP_013808949.1">
    <property type="nucleotide sequence ID" value="NC_015564.1"/>
</dbReference>
<dbReference type="KEGG" id="asd:AS9A_4166"/>
<gene>
    <name evidence="9" type="ordered locus">AS9A_4166</name>
</gene>
<dbReference type="EMBL" id="CP002786">
    <property type="protein sequence ID" value="AEF42600.1"/>
    <property type="molecule type" value="Genomic_DNA"/>
</dbReference>
<evidence type="ECO:0000259" key="8">
    <source>
        <dbReference type="Pfam" id="PF09335"/>
    </source>
</evidence>
<comment type="similarity">
    <text evidence="2 7">Belongs to the DedA family.</text>
</comment>
<evidence type="ECO:0000313" key="9">
    <source>
        <dbReference type="EMBL" id="AEF42600.1"/>
    </source>
</evidence>
<dbReference type="InterPro" id="IPR032816">
    <property type="entry name" value="VTT_dom"/>
</dbReference>
<name>F6EK59_HOYSD</name>
<protein>
    <submittedName>
        <fullName evidence="9">Membrane protein, DedA family</fullName>
    </submittedName>
</protein>
<keyword evidence="10" id="KW-1185">Reference proteome</keyword>
<dbReference type="eggNOG" id="COG0586">
    <property type="taxonomic scope" value="Bacteria"/>
</dbReference>
<dbReference type="OrthoDB" id="9813426at2"/>
<evidence type="ECO:0000256" key="4">
    <source>
        <dbReference type="ARBA" id="ARBA00022692"/>
    </source>
</evidence>
<dbReference type="Proteomes" id="UP000009235">
    <property type="component" value="Chromosome"/>
</dbReference>
<accession>F6EK59</accession>
<feature type="transmembrane region" description="Helical" evidence="7">
    <location>
        <begin position="177"/>
        <end position="196"/>
    </location>
</feature>
<dbReference type="InterPro" id="IPR032818">
    <property type="entry name" value="DedA-like"/>
</dbReference>
<evidence type="ECO:0000313" key="10">
    <source>
        <dbReference type="Proteomes" id="UP000009235"/>
    </source>
</evidence>
<dbReference type="HOGENOM" id="CLU_1329671_0_0_11"/>
<dbReference type="PANTHER" id="PTHR30353:SF15">
    <property type="entry name" value="INNER MEMBRANE PROTEIN YABI"/>
    <property type="match status" value="1"/>
</dbReference>
<evidence type="ECO:0000256" key="2">
    <source>
        <dbReference type="ARBA" id="ARBA00010792"/>
    </source>
</evidence>
<dbReference type="Pfam" id="PF09335">
    <property type="entry name" value="VTT_dom"/>
    <property type="match status" value="1"/>
</dbReference>
<evidence type="ECO:0000256" key="1">
    <source>
        <dbReference type="ARBA" id="ARBA00004651"/>
    </source>
</evidence>
<feature type="transmembrane region" description="Helical" evidence="7">
    <location>
        <begin position="148"/>
        <end position="171"/>
    </location>
</feature>
<keyword evidence="3 7" id="KW-1003">Cell membrane</keyword>
<comment type="subcellular location">
    <subcellularLocation>
        <location evidence="1 7">Cell membrane</location>
        <topology evidence="1 7">Multi-pass membrane protein</topology>
    </subcellularLocation>
</comment>
<evidence type="ECO:0000256" key="7">
    <source>
        <dbReference type="RuleBase" id="RU367016"/>
    </source>
</evidence>
<proteinExistence type="inferred from homology"/>
<evidence type="ECO:0000256" key="3">
    <source>
        <dbReference type="ARBA" id="ARBA00022475"/>
    </source>
</evidence>
<dbReference type="STRING" id="443218.AS9A_4166"/>
<evidence type="ECO:0000256" key="6">
    <source>
        <dbReference type="ARBA" id="ARBA00023136"/>
    </source>
</evidence>
<dbReference type="GO" id="GO:0005886">
    <property type="term" value="C:plasma membrane"/>
    <property type="evidence" value="ECO:0007669"/>
    <property type="project" value="UniProtKB-SubCell"/>
</dbReference>
<keyword evidence="4 7" id="KW-0812">Transmembrane</keyword>
<dbReference type="PANTHER" id="PTHR30353">
    <property type="entry name" value="INNER MEMBRANE PROTEIN DEDA-RELATED"/>
    <property type="match status" value="1"/>
</dbReference>
<sequence length="206" mass="21512">MEVHIVELFHGLAAQHPGLVAVIFAALMMVHTTAFVGPFVPGDITVLIAGVSIDHPAQLISVILAGIAGCVLGATAGFFLGAVFGSRIKEWAARHPRWHRAWERTEKYLHGGGGGPLIALAIVLPLMHCFAPFIAAAHGISYRRVIAWWAIGAAVWIGIFASFGAIAGGLVRSDPGAAAAVAGIVAVVVVGVVLGIHRLMQRKLAD</sequence>